<proteinExistence type="predicted"/>
<dbReference type="PATRIC" id="fig|1423803.3.peg.166"/>
<evidence type="ECO:0000313" key="2">
    <source>
        <dbReference type="EMBL" id="KRN03383.1"/>
    </source>
</evidence>
<protein>
    <recommendedName>
        <fullName evidence="1">DUF5776 domain-containing protein</fullName>
    </recommendedName>
</protein>
<accession>A0A0R2DRB5</accession>
<dbReference type="EMBL" id="AYZH01000001">
    <property type="protein sequence ID" value="KRN03383.1"/>
    <property type="molecule type" value="Genomic_DNA"/>
</dbReference>
<dbReference type="RefSeq" id="WP_156470431.1">
    <property type="nucleotide sequence ID" value="NZ_AYZH01000001.1"/>
</dbReference>
<dbReference type="STRING" id="1423803.FD13_GL000167"/>
<organism evidence="2 3">
    <name type="scientific">Levilactobacillus senmaizukei DSM 21775 = NBRC 103853</name>
    <dbReference type="NCBI Taxonomy" id="1423803"/>
    <lineage>
        <taxon>Bacteria</taxon>
        <taxon>Bacillati</taxon>
        <taxon>Bacillota</taxon>
        <taxon>Bacilli</taxon>
        <taxon>Lactobacillales</taxon>
        <taxon>Lactobacillaceae</taxon>
        <taxon>Levilactobacillus</taxon>
    </lineage>
</organism>
<dbReference type="Pfam" id="PF19087">
    <property type="entry name" value="DUF5776"/>
    <property type="match status" value="1"/>
</dbReference>
<feature type="domain" description="DUF5776" evidence="1">
    <location>
        <begin position="2"/>
        <end position="52"/>
    </location>
</feature>
<dbReference type="Proteomes" id="UP000051589">
    <property type="component" value="Unassembled WGS sequence"/>
</dbReference>
<gene>
    <name evidence="2" type="ORF">FD13_GL000167</name>
</gene>
<evidence type="ECO:0000259" key="1">
    <source>
        <dbReference type="Pfam" id="PF19087"/>
    </source>
</evidence>
<reference evidence="2 3" key="1">
    <citation type="journal article" date="2015" name="Genome Announc.">
        <title>Expanding the biotechnology potential of lactobacilli through comparative genomics of 213 strains and associated genera.</title>
        <authorList>
            <person name="Sun Z."/>
            <person name="Harris H.M."/>
            <person name="McCann A."/>
            <person name="Guo C."/>
            <person name="Argimon S."/>
            <person name="Zhang W."/>
            <person name="Yang X."/>
            <person name="Jeffery I.B."/>
            <person name="Cooney J.C."/>
            <person name="Kagawa T.F."/>
            <person name="Liu W."/>
            <person name="Song Y."/>
            <person name="Salvetti E."/>
            <person name="Wrobel A."/>
            <person name="Rasinkangas P."/>
            <person name="Parkhill J."/>
            <person name="Rea M.C."/>
            <person name="O'Sullivan O."/>
            <person name="Ritari J."/>
            <person name="Douillard F.P."/>
            <person name="Paul Ross R."/>
            <person name="Yang R."/>
            <person name="Briner A.E."/>
            <person name="Felis G.E."/>
            <person name="de Vos W.M."/>
            <person name="Barrangou R."/>
            <person name="Klaenhammer T.R."/>
            <person name="Caufield P.W."/>
            <person name="Cui Y."/>
            <person name="Zhang H."/>
            <person name="O'Toole P.W."/>
        </authorList>
    </citation>
    <scope>NUCLEOTIDE SEQUENCE [LARGE SCALE GENOMIC DNA]</scope>
    <source>
        <strain evidence="2 3">DSM 21775</strain>
    </source>
</reference>
<evidence type="ECO:0000313" key="3">
    <source>
        <dbReference type="Proteomes" id="UP000051589"/>
    </source>
</evidence>
<dbReference type="InterPro" id="IPR044081">
    <property type="entry name" value="DUF5776"/>
</dbReference>
<dbReference type="OrthoDB" id="2330063at2"/>
<name>A0A0R2DRB5_9LACO</name>
<dbReference type="AlphaFoldDB" id="A0A0R2DRB5"/>
<comment type="caution">
    <text evidence="2">The sequence shown here is derived from an EMBL/GenBank/DDBJ whole genome shotgun (WGS) entry which is preliminary data.</text>
</comment>
<sequence length="55" mass="6458">MNAYHTTKLSGKAVQHYRHGQVLKVKTIKHYHLTNRFQLTNGYYITANKTLVIKK</sequence>
<keyword evidence="3" id="KW-1185">Reference proteome</keyword>